<dbReference type="EMBL" id="CAEZYZ010000016">
    <property type="protein sequence ID" value="CAB4738255.1"/>
    <property type="molecule type" value="Genomic_DNA"/>
</dbReference>
<accession>A0A6J6SU87</accession>
<dbReference type="InterPro" id="IPR011008">
    <property type="entry name" value="Dimeric_a/b-barrel"/>
</dbReference>
<gene>
    <name evidence="2" type="ORF">UFOPK2810_00168</name>
    <name evidence="3" type="ORF">UFOPK4061_01126</name>
</gene>
<evidence type="ECO:0000259" key="1">
    <source>
        <dbReference type="PROSITE" id="PS51725"/>
    </source>
</evidence>
<evidence type="ECO:0000313" key="2">
    <source>
        <dbReference type="EMBL" id="CAB4738255.1"/>
    </source>
</evidence>
<feature type="domain" description="ABM" evidence="1">
    <location>
        <begin position="2"/>
        <end position="93"/>
    </location>
</feature>
<dbReference type="Gene3D" id="3.30.70.100">
    <property type="match status" value="1"/>
</dbReference>
<dbReference type="SUPFAM" id="SSF54909">
    <property type="entry name" value="Dimeric alpha+beta barrel"/>
    <property type="match status" value="1"/>
</dbReference>
<proteinExistence type="predicted"/>
<name>A0A6J6SU87_9ZZZZ</name>
<dbReference type="Pfam" id="PF03992">
    <property type="entry name" value="ABM"/>
    <property type="match status" value="1"/>
</dbReference>
<evidence type="ECO:0000313" key="3">
    <source>
        <dbReference type="EMBL" id="CAB5016094.1"/>
    </source>
</evidence>
<protein>
    <submittedName>
        <fullName evidence="2">Unannotated protein</fullName>
    </submittedName>
</protein>
<reference evidence="2" key="1">
    <citation type="submission" date="2020-05" db="EMBL/GenBank/DDBJ databases">
        <authorList>
            <person name="Chiriac C."/>
            <person name="Salcher M."/>
            <person name="Ghai R."/>
            <person name="Kavagutti S V."/>
        </authorList>
    </citation>
    <scope>NUCLEOTIDE SEQUENCE</scope>
</reference>
<sequence length="96" mass="10687">MILEIACVEIAPDRHAEFEAAVERAVAEVLSQSPGFLGITVLRGIESPEAYQLHISWETLEDHTIGFRESERFADWRAIIGGFFIAPPAVAHWSIP</sequence>
<dbReference type="InterPro" id="IPR007138">
    <property type="entry name" value="ABM_dom"/>
</dbReference>
<dbReference type="PROSITE" id="PS51725">
    <property type="entry name" value="ABM"/>
    <property type="match status" value="1"/>
</dbReference>
<dbReference type="AlphaFoldDB" id="A0A6J6SU87"/>
<dbReference type="EMBL" id="CAFBPD010000197">
    <property type="protein sequence ID" value="CAB5016094.1"/>
    <property type="molecule type" value="Genomic_DNA"/>
</dbReference>
<organism evidence="2">
    <name type="scientific">freshwater metagenome</name>
    <dbReference type="NCBI Taxonomy" id="449393"/>
    <lineage>
        <taxon>unclassified sequences</taxon>
        <taxon>metagenomes</taxon>
        <taxon>ecological metagenomes</taxon>
    </lineage>
</organism>